<reference evidence="2 3" key="1">
    <citation type="submission" date="2018-06" db="EMBL/GenBank/DDBJ databases">
        <authorList>
            <consortium name="Pathogen Informatics"/>
            <person name="Doyle S."/>
        </authorList>
    </citation>
    <scope>NUCLEOTIDE SEQUENCE [LARGE SCALE GENOMIC DNA]</scope>
    <source>
        <strain evidence="2 3">NCTC11938</strain>
    </source>
</reference>
<evidence type="ECO:0000256" key="1">
    <source>
        <dbReference type="SAM" id="Phobius"/>
    </source>
</evidence>
<keyword evidence="1" id="KW-1133">Transmembrane helix</keyword>
<dbReference type="RefSeq" id="WP_004243488.1">
    <property type="nucleotide sequence ID" value="NZ_JAMSBI010000004.1"/>
</dbReference>
<protein>
    <recommendedName>
        <fullName evidence="4">Phage protein</fullName>
    </recommendedName>
</protein>
<sequence>MNDELHKKFLDFLYKNINSILFWVIMFFILPIIFFIIIYGFFSNNIDKLGAFGSYIGGVSTFFISVLTLFTLIMLYITYIKTINFNKNQLKIAQNELEINNFNYITNIIKSNFENMIKDDIKNHEKKIAYIPDEFKKIYPLKETRIDFLSNYFISLLNDPSGYIMKGDLSPELINFLNKRLADKSPKIDIRLYAKEYVKYMETKYLNSIYSLIKSLCVKINNSTDKEQKELLNDILIASIDSQILFWSLALINDSCFDKFMVIPSYIIEKSNFDV</sequence>
<feature type="transmembrane region" description="Helical" evidence="1">
    <location>
        <begin position="54"/>
        <end position="77"/>
    </location>
</feature>
<keyword evidence="1" id="KW-0812">Transmembrane</keyword>
<evidence type="ECO:0000313" key="3">
    <source>
        <dbReference type="Proteomes" id="UP000254191"/>
    </source>
</evidence>
<feature type="transmembrane region" description="Helical" evidence="1">
    <location>
        <begin position="20"/>
        <end position="42"/>
    </location>
</feature>
<dbReference type="EMBL" id="UGTS01000006">
    <property type="protein sequence ID" value="SUC40127.1"/>
    <property type="molecule type" value="Genomic_DNA"/>
</dbReference>
<organism evidence="2 3">
    <name type="scientific">Proteus mirabilis</name>
    <dbReference type="NCBI Taxonomy" id="584"/>
    <lineage>
        <taxon>Bacteria</taxon>
        <taxon>Pseudomonadati</taxon>
        <taxon>Pseudomonadota</taxon>
        <taxon>Gammaproteobacteria</taxon>
        <taxon>Enterobacterales</taxon>
        <taxon>Morganellaceae</taxon>
        <taxon>Proteus</taxon>
    </lineage>
</organism>
<gene>
    <name evidence="2" type="ORF">NCTC11938_04414</name>
</gene>
<keyword evidence="1" id="KW-0472">Membrane</keyword>
<name>A0A379GGP3_PROMI</name>
<proteinExistence type="predicted"/>
<evidence type="ECO:0008006" key="4">
    <source>
        <dbReference type="Google" id="ProtNLM"/>
    </source>
</evidence>
<dbReference type="AlphaFoldDB" id="A0A379GGP3"/>
<evidence type="ECO:0000313" key="2">
    <source>
        <dbReference type="EMBL" id="SUC40127.1"/>
    </source>
</evidence>
<accession>A0A379GGP3</accession>
<dbReference type="Proteomes" id="UP000254191">
    <property type="component" value="Unassembled WGS sequence"/>
</dbReference>